<keyword evidence="4" id="KW-1185">Reference proteome</keyword>
<dbReference type="OrthoDB" id="20872at2759"/>
<feature type="region of interest" description="Disordered" evidence="1">
    <location>
        <begin position="794"/>
        <end position="831"/>
    </location>
</feature>
<evidence type="ECO:0000313" key="4">
    <source>
        <dbReference type="Proteomes" id="UP000293360"/>
    </source>
</evidence>
<name>A0A4Q4TL24_9PEZI</name>
<organism evidence="3 4">
    <name type="scientific">Monosporascus ibericus</name>
    <dbReference type="NCBI Taxonomy" id="155417"/>
    <lineage>
        <taxon>Eukaryota</taxon>
        <taxon>Fungi</taxon>
        <taxon>Dikarya</taxon>
        <taxon>Ascomycota</taxon>
        <taxon>Pezizomycotina</taxon>
        <taxon>Sordariomycetes</taxon>
        <taxon>Xylariomycetidae</taxon>
        <taxon>Xylariales</taxon>
        <taxon>Xylariales incertae sedis</taxon>
        <taxon>Monosporascus</taxon>
    </lineage>
</organism>
<dbReference type="Proteomes" id="UP000293360">
    <property type="component" value="Unassembled WGS sequence"/>
</dbReference>
<comment type="caution">
    <text evidence="3">The sequence shown here is derived from an EMBL/GenBank/DDBJ whole genome shotgun (WGS) entry which is preliminary data.</text>
</comment>
<feature type="domain" description="Heterokaryon incompatibility" evidence="2">
    <location>
        <begin position="370"/>
        <end position="455"/>
    </location>
</feature>
<evidence type="ECO:0000313" key="3">
    <source>
        <dbReference type="EMBL" id="RYP07122.1"/>
    </source>
</evidence>
<dbReference type="STRING" id="155417.A0A4Q4TL24"/>
<evidence type="ECO:0000259" key="2">
    <source>
        <dbReference type="Pfam" id="PF06985"/>
    </source>
</evidence>
<proteinExistence type="predicted"/>
<protein>
    <recommendedName>
        <fullName evidence="2">Heterokaryon incompatibility domain-containing protein</fullName>
    </recommendedName>
</protein>
<dbReference type="AlphaFoldDB" id="A0A4Q4TL24"/>
<gene>
    <name evidence="3" type="ORF">DL764_002717</name>
</gene>
<evidence type="ECO:0000256" key="1">
    <source>
        <dbReference type="SAM" id="MobiDB-lite"/>
    </source>
</evidence>
<feature type="compositionally biased region" description="Acidic residues" evidence="1">
    <location>
        <begin position="797"/>
        <end position="819"/>
    </location>
</feature>
<reference evidence="3 4" key="1">
    <citation type="submission" date="2018-06" db="EMBL/GenBank/DDBJ databases">
        <title>Complete Genomes of Monosporascus.</title>
        <authorList>
            <person name="Robinson A.J."/>
            <person name="Natvig D.O."/>
        </authorList>
    </citation>
    <scope>NUCLEOTIDE SEQUENCE [LARGE SCALE GENOMIC DNA]</scope>
    <source>
        <strain evidence="3 4">CBS 110550</strain>
    </source>
</reference>
<dbReference type="EMBL" id="QJNU01000105">
    <property type="protein sequence ID" value="RYP07122.1"/>
    <property type="molecule type" value="Genomic_DNA"/>
</dbReference>
<dbReference type="Pfam" id="PF06985">
    <property type="entry name" value="HET"/>
    <property type="match status" value="1"/>
</dbReference>
<dbReference type="PANTHER" id="PTHR39596">
    <property type="match status" value="1"/>
</dbReference>
<dbReference type="PANTHER" id="PTHR39596:SF2">
    <property type="entry name" value="HET DOMAIN PROTEIN (AFU_ORTHOLOGUE AFUA_1G17550)-RELATED"/>
    <property type="match status" value="1"/>
</dbReference>
<feature type="region of interest" description="Disordered" evidence="1">
    <location>
        <begin position="868"/>
        <end position="899"/>
    </location>
</feature>
<dbReference type="InterPro" id="IPR010730">
    <property type="entry name" value="HET"/>
</dbReference>
<sequence>MAHLQEEIFNAHVEHVNDAITESISLQFGGPIPVEPEEPEWLAWSCNDGLLLRSGSGGSGSSSSCPNVRVRPGLWARDDPKALDTLVNPHAPFLNRLAQLCTSARVQECTRASCTQQRAIMERFAPECGWPRFRQWAIAAMACQSCFTHAQKLTRAHTHLVTAASLCHWLLIGYRHRSRPIEDEIVGRRRNTHRVDLASVCEVIYWMLTIQSHIGLGNVAEGKWGPEFLPVEVVQPAVATARARARQIGICPWRLEKLAEVAERKEADLPALMELAQHYPALNNCKVGPGDPEYHKDRYHGFCTPEDCGPNKADTEQMTQLHKCPSWQRYVCGQHPVKYSVERLERSIEAKTGSQWSRFEPRMAAPGEPYVAISHVWIDGTGVGNGPKGPNGKASSNQGNVNRCLNDYFARIAERENCSAIWWDTISLPTNPKIRLQEIHKMQNTYRDATHTIVHDNGLLDFEWADDGSPCVALVLSAWFTRGWTALELHVSRRSLKVLYKGPNPQTPLIKDLDKDILAHDPRTTTRAHWIASSIIRRLRQRVENVRDMLSILRPRATCRVKDRTTIAGLLADLDPPTCTECTNPPSKDDPEAKKQAFNKHVEMHTTRRVLTTLGKVGCASLIHDKEPMENSGPFSWTPSAVHDMPVNSGGDLQPGIFGDGMLDVDQYGRVMGSWHYRGLTRDDAAYFVEAIDSDNQGMVTRITDALRHWQNCLILRELPQDKGPALLATTVGKESVNGRTITDCHYVGGVTVRADNNPYGESYDIRYSYGTVRFGNENGRPDMRARDIVQLRDAAPSDEESYDGEDSEEIPEDGEEEGWISSDSDGPRRPRVVAAIQPQPRAVSPSTLILVCSDLQASSQPTTMATVPSLQVPGYDSDHNEPPEPLTPPLSNPPPDHKLLTHQCDSLDEPVDDLHEWAAQALFGIRR</sequence>
<feature type="compositionally biased region" description="Pro residues" evidence="1">
    <location>
        <begin position="884"/>
        <end position="895"/>
    </location>
</feature>
<accession>A0A4Q4TL24</accession>